<dbReference type="Proteomes" id="UP000321827">
    <property type="component" value="Unassembled WGS sequence"/>
</dbReference>
<evidence type="ECO:0000256" key="1">
    <source>
        <dbReference type="SAM" id="MobiDB-lite"/>
    </source>
</evidence>
<dbReference type="InterPro" id="IPR012347">
    <property type="entry name" value="Ferritin-like"/>
</dbReference>
<dbReference type="Gene3D" id="1.20.1260.10">
    <property type="match status" value="1"/>
</dbReference>
<accession>A0A511RLX5</accession>
<sequence length="232" mass="24393">MKKPTMILTLAAGSLVLGLGFGFAQMGQGKGPGAGAGYAQAQTQSLSEEAKTALLEALTGPEGEYAAYAMYTAVIEKYGEVEPYVSIRKAEARHIAALQRQLDRYGVDYPAENPYLGQVSAPESLEAAAKAWAEGEVANVAMYDRLMEAVADYPGLVQVMDHLRAASQERHLPAFTLAAESGGTLSPEQMQELHSGFAPNQGQGHHGGQGCQQQGQGHGPHRGAGPRAGSGR</sequence>
<reference evidence="2 3" key="1">
    <citation type="submission" date="2019-07" db="EMBL/GenBank/DDBJ databases">
        <title>Whole genome shotgun sequence of Oceanithermus desulfurans NBRC 100063.</title>
        <authorList>
            <person name="Hosoyama A."/>
            <person name="Uohara A."/>
            <person name="Ohji S."/>
            <person name="Ichikawa N."/>
        </authorList>
    </citation>
    <scope>NUCLEOTIDE SEQUENCE [LARGE SCALE GENOMIC DNA]</scope>
    <source>
        <strain evidence="2 3">NBRC 100063</strain>
    </source>
</reference>
<dbReference type="InterPro" id="IPR009078">
    <property type="entry name" value="Ferritin-like_SF"/>
</dbReference>
<dbReference type="CDD" id="cd01048">
    <property type="entry name" value="Ferritin_like_AB2"/>
    <property type="match status" value="1"/>
</dbReference>
<dbReference type="EMBL" id="BJXN01000009">
    <property type="protein sequence ID" value="GEM90077.1"/>
    <property type="molecule type" value="Genomic_DNA"/>
</dbReference>
<dbReference type="SUPFAM" id="SSF47240">
    <property type="entry name" value="Ferritin-like"/>
    <property type="match status" value="1"/>
</dbReference>
<gene>
    <name evidence="2" type="ORF">ODE01S_15110</name>
</gene>
<dbReference type="RefSeq" id="WP_183677771.1">
    <property type="nucleotide sequence ID" value="NZ_BJXN01000009.1"/>
</dbReference>
<feature type="region of interest" description="Disordered" evidence="1">
    <location>
        <begin position="195"/>
        <end position="232"/>
    </location>
</feature>
<proteinExistence type="predicted"/>
<evidence type="ECO:0008006" key="4">
    <source>
        <dbReference type="Google" id="ProtNLM"/>
    </source>
</evidence>
<evidence type="ECO:0000313" key="3">
    <source>
        <dbReference type="Proteomes" id="UP000321827"/>
    </source>
</evidence>
<evidence type="ECO:0000313" key="2">
    <source>
        <dbReference type="EMBL" id="GEM90077.1"/>
    </source>
</evidence>
<protein>
    <recommendedName>
        <fullName evidence="4">DUF2202 domain-containing protein</fullName>
    </recommendedName>
</protein>
<dbReference type="InterPro" id="IPR019243">
    <property type="entry name" value="DUF2202"/>
</dbReference>
<dbReference type="AlphaFoldDB" id="A0A511RLX5"/>
<organism evidence="2 3">
    <name type="scientific">Oceanithermus desulfurans NBRC 100063</name>
    <dbReference type="NCBI Taxonomy" id="1227550"/>
    <lineage>
        <taxon>Bacteria</taxon>
        <taxon>Thermotogati</taxon>
        <taxon>Deinococcota</taxon>
        <taxon>Deinococci</taxon>
        <taxon>Thermales</taxon>
        <taxon>Thermaceae</taxon>
        <taxon>Oceanithermus</taxon>
    </lineage>
</organism>
<comment type="caution">
    <text evidence="2">The sequence shown here is derived from an EMBL/GenBank/DDBJ whole genome shotgun (WGS) entry which is preliminary data.</text>
</comment>
<name>A0A511RLX5_9DEIN</name>